<organism evidence="2 3">
    <name type="scientific">Pedobacter chitinilyticus</name>
    <dbReference type="NCBI Taxonomy" id="2233776"/>
    <lineage>
        <taxon>Bacteria</taxon>
        <taxon>Pseudomonadati</taxon>
        <taxon>Bacteroidota</taxon>
        <taxon>Sphingobacteriia</taxon>
        <taxon>Sphingobacteriales</taxon>
        <taxon>Sphingobacteriaceae</taxon>
        <taxon>Pedobacter</taxon>
    </lineage>
</organism>
<dbReference type="RefSeq" id="WP_128353359.1">
    <property type="nucleotide sequence ID" value="NZ_QMHN01000003.1"/>
</dbReference>
<dbReference type="AlphaFoldDB" id="A0A3S3PBW5"/>
<dbReference type="EMBL" id="SAYW01000003">
    <property type="protein sequence ID" value="RWU07735.1"/>
    <property type="molecule type" value="Genomic_DNA"/>
</dbReference>
<gene>
    <name evidence="2" type="ORF">DPV69_12200</name>
</gene>
<name>A0A3S3PBW5_9SPHI</name>
<comment type="caution">
    <text evidence="2">The sequence shown here is derived from an EMBL/GenBank/DDBJ whole genome shotgun (WGS) entry which is preliminary data.</text>
</comment>
<keyword evidence="1" id="KW-0732">Signal</keyword>
<dbReference type="Proteomes" id="UP000284120">
    <property type="component" value="Unassembled WGS sequence"/>
</dbReference>
<evidence type="ECO:0000313" key="3">
    <source>
        <dbReference type="Proteomes" id="UP000284120"/>
    </source>
</evidence>
<protein>
    <submittedName>
        <fullName evidence="2">Uncharacterized protein</fullName>
    </submittedName>
</protein>
<evidence type="ECO:0000256" key="1">
    <source>
        <dbReference type="SAM" id="SignalP"/>
    </source>
</evidence>
<proteinExistence type="predicted"/>
<reference evidence="2 3" key="1">
    <citation type="submission" date="2018-06" db="EMBL/GenBank/DDBJ databases">
        <title>Pedobacter endophyticus sp. nov., an endophytic bacterium isolated from a leaf of Triticum aestivum.</title>
        <authorList>
            <person name="Zhang L."/>
        </authorList>
    </citation>
    <scope>NUCLEOTIDE SEQUENCE [LARGE SCALE GENOMIC DNA]</scope>
    <source>
        <strain evidence="2 3">CM134L-2</strain>
    </source>
</reference>
<accession>A0A3S3PBW5</accession>
<sequence length="227" mass="25556">MRKMTKLALLLKFLLVANLTVNAQVTFNTDWIQVLDTHHHDYEAALYDGVNGNPFLLKDWSKGSVTSGTAVLKDQLLKFDEIENRLLIKGDDGVARTFKTVINSFTIADKNKERVFASGFHKGLENDNFTFFEVLAGEKVKFLKRNVKVISVSTEYSGKVVKNVTSEIKYFISLPGKAPEVIKLGDKTLLTILGNKGSELDSYIKANKLNLKREDDVVKLINHYNTL</sequence>
<dbReference type="OrthoDB" id="680837at2"/>
<evidence type="ECO:0000313" key="2">
    <source>
        <dbReference type="EMBL" id="RWU07735.1"/>
    </source>
</evidence>
<feature type="chain" id="PRO_5018607977" evidence="1">
    <location>
        <begin position="24"/>
        <end position="227"/>
    </location>
</feature>
<keyword evidence="3" id="KW-1185">Reference proteome</keyword>
<feature type="signal peptide" evidence="1">
    <location>
        <begin position="1"/>
        <end position="23"/>
    </location>
</feature>